<evidence type="ECO:0000256" key="10">
    <source>
        <dbReference type="PIRNR" id="PIRNR002560"/>
    </source>
</evidence>
<accession>A0A1Y6BRN0</accession>
<feature type="binding site" evidence="11">
    <location>
        <position position="51"/>
    </location>
    <ligand>
        <name>Fe cation</name>
        <dbReference type="ChEBI" id="CHEBI:24875"/>
        <label>1</label>
    </ligand>
</feature>
<dbReference type="GO" id="GO:0020037">
    <property type="term" value="F:heme binding"/>
    <property type="evidence" value="ECO:0007669"/>
    <property type="project" value="TreeGrafter"/>
</dbReference>
<dbReference type="AlphaFoldDB" id="A0A1Y6BRN0"/>
<dbReference type="GO" id="GO:0140315">
    <property type="term" value="F:iron ion sequestering activity"/>
    <property type="evidence" value="ECO:0007669"/>
    <property type="project" value="UniProtKB-ARBA"/>
</dbReference>
<dbReference type="STRING" id="1123014.SAMN02745746_02107"/>
<feature type="binding site" evidence="11">
    <location>
        <position position="51"/>
    </location>
    <ligand>
        <name>Fe cation</name>
        <dbReference type="ChEBI" id="CHEBI:24875"/>
        <label>2</label>
    </ligand>
</feature>
<evidence type="ECO:0000313" key="14">
    <source>
        <dbReference type="EMBL" id="SMF24675.1"/>
    </source>
</evidence>
<evidence type="ECO:0000256" key="8">
    <source>
        <dbReference type="ARBA" id="ARBA00023065"/>
    </source>
</evidence>
<organism evidence="14 15">
    <name type="scientific">Pseudogulbenkiania subflava DSM 22618</name>
    <dbReference type="NCBI Taxonomy" id="1123014"/>
    <lineage>
        <taxon>Bacteria</taxon>
        <taxon>Pseudomonadati</taxon>
        <taxon>Pseudomonadota</taxon>
        <taxon>Betaproteobacteria</taxon>
        <taxon>Neisseriales</taxon>
        <taxon>Chromobacteriaceae</taxon>
        <taxon>Pseudogulbenkiania</taxon>
    </lineage>
</organism>
<evidence type="ECO:0000256" key="6">
    <source>
        <dbReference type="ARBA" id="ARBA00023002"/>
    </source>
</evidence>
<dbReference type="GO" id="GO:0006879">
    <property type="term" value="P:intracellular iron ion homeostasis"/>
    <property type="evidence" value="ECO:0007669"/>
    <property type="project" value="UniProtKB-KW"/>
</dbReference>
<dbReference type="Pfam" id="PF00210">
    <property type="entry name" value="Ferritin"/>
    <property type="match status" value="1"/>
</dbReference>
<dbReference type="GO" id="GO:0008199">
    <property type="term" value="F:ferric iron binding"/>
    <property type="evidence" value="ECO:0007669"/>
    <property type="project" value="InterPro"/>
</dbReference>
<protein>
    <recommendedName>
        <fullName evidence="10 12">Bacterioferritin</fullName>
    </recommendedName>
</protein>
<evidence type="ECO:0000256" key="4">
    <source>
        <dbReference type="ARBA" id="ARBA00022496"/>
    </source>
</evidence>
<evidence type="ECO:0000259" key="13">
    <source>
        <dbReference type="PROSITE" id="PS50905"/>
    </source>
</evidence>
<dbReference type="Proteomes" id="UP000192920">
    <property type="component" value="Unassembled WGS sequence"/>
</dbReference>
<dbReference type="InterPro" id="IPR009040">
    <property type="entry name" value="Ferritin-like_diiron"/>
</dbReference>
<feature type="binding site" evidence="11">
    <location>
        <position position="46"/>
    </location>
    <ligand>
        <name>Fe cation</name>
        <dbReference type="ChEBI" id="CHEBI:24875"/>
        <label>3</label>
    </ligand>
</feature>
<feature type="binding site" evidence="11">
    <location>
        <position position="127"/>
    </location>
    <ligand>
        <name>Fe cation</name>
        <dbReference type="ChEBI" id="CHEBI:24875"/>
        <label>1</label>
    </ligand>
</feature>
<dbReference type="InterPro" id="IPR012347">
    <property type="entry name" value="Ferritin-like"/>
</dbReference>
<dbReference type="GO" id="GO:0004322">
    <property type="term" value="F:ferroxidase activity"/>
    <property type="evidence" value="ECO:0007669"/>
    <property type="project" value="TreeGrafter"/>
</dbReference>
<sequence>MKGNKAVIAALNKQLAGELTARDQYFIHSRMYHDWGFGKLFERLNHEMEEETGHAAGLINRILFLEGTPAMSPGKLNIGKDVESMLANDLKLEYDTVALLRAAIAVCEQEGDYVSRELLEAQLDDTEEDHAHWLEQQLGLIKLMGLPNYLQSQT</sequence>
<dbReference type="PRINTS" id="PR00601">
    <property type="entry name" value="BACFERRITIN"/>
</dbReference>
<dbReference type="InterPro" id="IPR002024">
    <property type="entry name" value="Bacterioferritin"/>
</dbReference>
<keyword evidence="2 10" id="KW-0409">Iron storage</keyword>
<dbReference type="FunFam" id="1.20.1260.10:FF:000005">
    <property type="entry name" value="Bacterioferritin"/>
    <property type="match status" value="1"/>
</dbReference>
<keyword evidence="4" id="KW-0410">Iron transport</keyword>
<dbReference type="PROSITE" id="PS00549">
    <property type="entry name" value="BACTERIOFERRITIN"/>
    <property type="match status" value="1"/>
</dbReference>
<dbReference type="Gene3D" id="1.20.1260.10">
    <property type="match status" value="1"/>
</dbReference>
<feature type="binding site" evidence="11">
    <location>
        <position position="50"/>
    </location>
    <ligand>
        <name>Fe cation</name>
        <dbReference type="ChEBI" id="CHEBI:24875"/>
        <label>3</label>
    </ligand>
</feature>
<keyword evidence="8" id="KW-0406">Ion transport</keyword>
<comment type="similarity">
    <text evidence="1 10 12">Belongs to the bacterioferritin family.</text>
</comment>
<evidence type="ECO:0000256" key="7">
    <source>
        <dbReference type="ARBA" id="ARBA00023004"/>
    </source>
</evidence>
<dbReference type="PANTHER" id="PTHR30295">
    <property type="entry name" value="BACTERIOFERRITIN"/>
    <property type="match status" value="1"/>
</dbReference>
<gene>
    <name evidence="14" type="ORF">SAMN02745746_02107</name>
</gene>
<comment type="catalytic activity">
    <reaction evidence="9">
        <text>Fe(2+)(in) = Fe(2+)(out)</text>
        <dbReference type="Rhea" id="RHEA:28486"/>
        <dbReference type="ChEBI" id="CHEBI:29033"/>
    </reaction>
</comment>
<keyword evidence="12" id="KW-0349">Heme</keyword>
<dbReference type="InterPro" id="IPR008331">
    <property type="entry name" value="Ferritin_DPS_dom"/>
</dbReference>
<keyword evidence="6" id="KW-0560">Oxidoreductase</keyword>
<evidence type="ECO:0000313" key="15">
    <source>
        <dbReference type="Proteomes" id="UP000192920"/>
    </source>
</evidence>
<feature type="domain" description="Ferritin-like diiron" evidence="13">
    <location>
        <begin position="1"/>
        <end position="145"/>
    </location>
</feature>
<keyword evidence="15" id="KW-1185">Reference proteome</keyword>
<dbReference type="PROSITE" id="PS50905">
    <property type="entry name" value="FERRITIN_LIKE"/>
    <property type="match status" value="1"/>
</dbReference>
<evidence type="ECO:0000256" key="9">
    <source>
        <dbReference type="ARBA" id="ARBA00036243"/>
    </source>
</evidence>
<dbReference type="SUPFAM" id="SSF47240">
    <property type="entry name" value="Ferritin-like"/>
    <property type="match status" value="1"/>
</dbReference>
<evidence type="ECO:0000256" key="3">
    <source>
        <dbReference type="ARBA" id="ARBA00022448"/>
    </source>
</evidence>
<dbReference type="GO" id="GO:0006826">
    <property type="term" value="P:iron ion transport"/>
    <property type="evidence" value="ECO:0007669"/>
    <property type="project" value="UniProtKB-KW"/>
</dbReference>
<comment type="function">
    <text evidence="12">Iron-storage protein.</text>
</comment>
<dbReference type="GO" id="GO:0005829">
    <property type="term" value="C:cytosol"/>
    <property type="evidence" value="ECO:0007669"/>
    <property type="project" value="TreeGrafter"/>
</dbReference>
<reference evidence="15" key="1">
    <citation type="submission" date="2017-04" db="EMBL/GenBank/DDBJ databases">
        <authorList>
            <person name="Varghese N."/>
            <person name="Submissions S."/>
        </authorList>
    </citation>
    <scope>NUCLEOTIDE SEQUENCE [LARGE SCALE GENOMIC DNA]</scope>
    <source>
        <strain evidence="15">DSM 22618</strain>
    </source>
</reference>
<dbReference type="RefSeq" id="WP_085276367.1">
    <property type="nucleotide sequence ID" value="NZ_FXAG01000010.1"/>
</dbReference>
<keyword evidence="3" id="KW-0813">Transport</keyword>
<evidence type="ECO:0000256" key="2">
    <source>
        <dbReference type="ARBA" id="ARBA00022434"/>
    </source>
</evidence>
<feature type="binding site" evidence="11">
    <location>
        <position position="18"/>
    </location>
    <ligand>
        <name>Fe cation</name>
        <dbReference type="ChEBI" id="CHEBI:24875"/>
        <label>1</label>
    </ligand>
</feature>
<keyword evidence="5 10" id="KW-0479">Metal-binding</keyword>
<evidence type="ECO:0000256" key="12">
    <source>
        <dbReference type="RuleBase" id="RU000623"/>
    </source>
</evidence>
<dbReference type="PIRSF" id="PIRSF002560">
    <property type="entry name" value="Bacterioferritin"/>
    <property type="match status" value="1"/>
</dbReference>
<dbReference type="PANTHER" id="PTHR30295:SF9">
    <property type="entry name" value="BACTERIOFERRITIN"/>
    <property type="match status" value="1"/>
</dbReference>
<feature type="binding site" evidence="11">
    <location>
        <position position="54"/>
    </location>
    <ligand>
        <name>Fe cation</name>
        <dbReference type="ChEBI" id="CHEBI:24875"/>
        <label>1</label>
    </ligand>
</feature>
<evidence type="ECO:0000256" key="1">
    <source>
        <dbReference type="ARBA" id="ARBA00008093"/>
    </source>
</evidence>
<keyword evidence="7 10" id="KW-0408">Iron</keyword>
<proteinExistence type="inferred from homology"/>
<evidence type="ECO:0000256" key="11">
    <source>
        <dbReference type="PIRSR" id="PIRSR002560-1"/>
    </source>
</evidence>
<feature type="binding site" evidence="11">
    <location>
        <position position="127"/>
    </location>
    <ligand>
        <name>Fe cation</name>
        <dbReference type="ChEBI" id="CHEBI:24875"/>
        <label>2</label>
    </ligand>
</feature>
<feature type="binding site" evidence="11">
    <location>
        <position position="93"/>
    </location>
    <ligand>
        <name>Fe cation</name>
        <dbReference type="ChEBI" id="CHEBI:24875"/>
        <label>2</label>
    </ligand>
</feature>
<feature type="binding site" evidence="11">
    <location>
        <position position="130"/>
    </location>
    <ligand>
        <name>Fe cation</name>
        <dbReference type="ChEBI" id="CHEBI:24875"/>
        <label>2</label>
    </ligand>
</feature>
<dbReference type="InterPro" id="IPR009078">
    <property type="entry name" value="Ferritin-like_SF"/>
</dbReference>
<name>A0A1Y6BRN0_9NEIS</name>
<dbReference type="NCBIfam" id="TIGR00754">
    <property type="entry name" value="bfr"/>
    <property type="match status" value="1"/>
</dbReference>
<evidence type="ECO:0000256" key="5">
    <source>
        <dbReference type="ARBA" id="ARBA00022723"/>
    </source>
</evidence>
<dbReference type="CDD" id="cd00907">
    <property type="entry name" value="Bacterioferritin"/>
    <property type="match status" value="1"/>
</dbReference>
<dbReference type="EMBL" id="FXAG01000010">
    <property type="protein sequence ID" value="SMF24675.1"/>
    <property type="molecule type" value="Genomic_DNA"/>
</dbReference>